<gene>
    <name evidence="1" type="ORF">ANME2D_00416</name>
</gene>
<dbReference type="AlphaFoldDB" id="A0A062VDQ7"/>
<sequence>MGNFSQEIRKRGVERGAVIQDIKKQELPFDIDLPYPFSRVLADEDIDIGRKLDRENELLIDIKRDTSALPEIKEILTSFVVEQREHNKRMDEHNKRLEKILEKLAER</sequence>
<dbReference type="Proteomes" id="UP000027153">
    <property type="component" value="Unassembled WGS sequence"/>
</dbReference>
<dbReference type="EMBL" id="JMIY01000001">
    <property type="protein sequence ID" value="KCZ73350.1"/>
    <property type="molecule type" value="Genomic_DNA"/>
</dbReference>
<dbReference type="OrthoDB" id="46579at224756"/>
<protein>
    <submittedName>
        <fullName evidence="1">Uncharacterized protein</fullName>
    </submittedName>
</protein>
<reference evidence="1 2" key="1">
    <citation type="journal article" date="2013" name="Nature">
        <title>Anaerobic oxidation of methane coupled to nitrate reduction in a novel archaeal lineage.</title>
        <authorList>
            <person name="Haroon M.F."/>
            <person name="Hu S."/>
            <person name="Shi Y."/>
            <person name="Imelfort M."/>
            <person name="Keller J."/>
            <person name="Hugenholtz P."/>
            <person name="Yuan Z."/>
            <person name="Tyson G.W."/>
        </authorList>
    </citation>
    <scope>NUCLEOTIDE SEQUENCE [LARGE SCALE GENOMIC DNA]</scope>
    <source>
        <strain evidence="1 2">ANME-2d</strain>
    </source>
</reference>
<comment type="caution">
    <text evidence="1">The sequence shown here is derived from an EMBL/GenBank/DDBJ whole genome shotgun (WGS) entry which is preliminary data.</text>
</comment>
<proteinExistence type="predicted"/>
<organism evidence="1 2">
    <name type="scientific">Candidatus Methanoperedens nitratireducens</name>
    <dbReference type="NCBI Taxonomy" id="1392998"/>
    <lineage>
        <taxon>Archaea</taxon>
        <taxon>Methanobacteriati</taxon>
        <taxon>Methanobacteriota</taxon>
        <taxon>Stenosarchaea group</taxon>
        <taxon>Methanomicrobia</taxon>
        <taxon>Methanosarcinales</taxon>
        <taxon>ANME-2 cluster</taxon>
        <taxon>Candidatus Methanoperedentaceae</taxon>
        <taxon>Candidatus Methanoperedens</taxon>
    </lineage>
</organism>
<evidence type="ECO:0000313" key="2">
    <source>
        <dbReference type="Proteomes" id="UP000027153"/>
    </source>
</evidence>
<dbReference type="RefSeq" id="WP_048088707.1">
    <property type="nucleotide sequence ID" value="NZ_JMIY01000001.1"/>
</dbReference>
<name>A0A062VDQ7_9EURY</name>
<evidence type="ECO:0000313" key="1">
    <source>
        <dbReference type="EMBL" id="KCZ73350.1"/>
    </source>
</evidence>
<keyword evidence="2" id="KW-1185">Reference proteome</keyword>
<accession>A0A062VDQ7</accession>